<dbReference type="OrthoDB" id="2626014at2759"/>
<dbReference type="PANTHER" id="PTHR38686:SF1">
    <property type="entry name" value="APOLIPOPROTEIN N-ACYLTRANSFERASE"/>
    <property type="match status" value="1"/>
</dbReference>
<keyword evidence="11" id="KW-1185">Reference proteome</keyword>
<keyword evidence="4 8" id="KW-0812">Transmembrane</keyword>
<evidence type="ECO:0000256" key="7">
    <source>
        <dbReference type="ARBA" id="ARBA00023315"/>
    </source>
</evidence>
<proteinExistence type="predicted"/>
<feature type="transmembrane region" description="Helical" evidence="8">
    <location>
        <begin position="88"/>
        <end position="108"/>
    </location>
</feature>
<evidence type="ECO:0000256" key="3">
    <source>
        <dbReference type="ARBA" id="ARBA00022679"/>
    </source>
</evidence>
<sequence length="552" mass="61067">MPGGSIFEPKNVAFGAALPLTFFFSWLGLGTIPIPVYPLFDLPLIVFLVRATKTLLYDAMLFCFLAFSIGLSYRDFSYDALASPFDNLAVIALIGSAIAFLTILPAYIEKIINEKYKKSNFFLFAGLWMATWLSYRRHSPFGSWGDWAYTIQGTGDALTQSASILGLSGIDFLLAWWAHVGAEFLNEFTNAGAGQDDLISFGDDDEGTPLLSRDQKEIAAQRSRKKKILSLFAFLAIYTYGASRLNEIESNTEPLKTFKVACVLSSPNIDETPSSAMIKHTAKLVTQAKLVLWSESAVPLSSIHEMELLLTEIKNLTKKHHSNVGVTYTIPTTDNKRLNVLSLIDREGNIIFNYTKTYPVPIAEGYSTKSGPGILPLEEIDVREPKAHVPLLLNVSAAICFDMDFPSLLAQAANANLVLSPAQTWSSRIGLEHLRMASVRAIEQGFWLLRCDAGGVSGLVDDAGRIRNWQVASKGGVQDFLWDLPLTEKRTTIYSQYGDWASLAILALIALLTVAPGRYVEKTEQQIDNLFANTYKKILDTLPRGSQRNANY</sequence>
<keyword evidence="7" id="KW-0012">Acyltransferase</keyword>
<dbReference type="InterPro" id="IPR004563">
    <property type="entry name" value="Apolipo_AcylTrfase"/>
</dbReference>
<dbReference type="GO" id="GO:0042158">
    <property type="term" value="P:lipoprotein biosynthetic process"/>
    <property type="evidence" value="ECO:0007669"/>
    <property type="project" value="InterPro"/>
</dbReference>
<dbReference type="SUPFAM" id="SSF56317">
    <property type="entry name" value="Carbon-nitrogen hydrolase"/>
    <property type="match status" value="1"/>
</dbReference>
<dbReference type="PROSITE" id="PS50263">
    <property type="entry name" value="CN_HYDROLASE"/>
    <property type="match status" value="1"/>
</dbReference>
<comment type="subcellular location">
    <subcellularLocation>
        <location evidence="1">Cell membrane</location>
        <topology evidence="1">Multi-pass membrane protein</topology>
    </subcellularLocation>
</comment>
<evidence type="ECO:0000256" key="4">
    <source>
        <dbReference type="ARBA" id="ARBA00022692"/>
    </source>
</evidence>
<comment type="caution">
    <text evidence="10">The sequence shown here is derived from an EMBL/GenBank/DDBJ whole genome shotgun (WGS) entry which is preliminary data.</text>
</comment>
<dbReference type="Gene3D" id="3.60.110.10">
    <property type="entry name" value="Carbon-nitrogen hydrolase"/>
    <property type="match status" value="1"/>
</dbReference>
<dbReference type="PANTHER" id="PTHR38686">
    <property type="entry name" value="APOLIPOPROTEIN N-ACYLTRANSFERASE"/>
    <property type="match status" value="1"/>
</dbReference>
<gene>
    <name evidence="10" type="ORF">ALEPTO_LOCUS2624</name>
</gene>
<dbReference type="InterPro" id="IPR003010">
    <property type="entry name" value="C-N_Hydrolase"/>
</dbReference>
<keyword evidence="6 8" id="KW-0472">Membrane</keyword>
<dbReference type="GO" id="GO:0005886">
    <property type="term" value="C:plasma membrane"/>
    <property type="evidence" value="ECO:0007669"/>
    <property type="project" value="UniProtKB-SubCell"/>
</dbReference>
<feature type="transmembrane region" description="Helical" evidence="8">
    <location>
        <begin position="55"/>
        <end position="73"/>
    </location>
</feature>
<dbReference type="AlphaFoldDB" id="A0A9N8WB95"/>
<evidence type="ECO:0000259" key="9">
    <source>
        <dbReference type="PROSITE" id="PS50263"/>
    </source>
</evidence>
<dbReference type="Pfam" id="PF00795">
    <property type="entry name" value="CN_hydrolase"/>
    <property type="match status" value="1"/>
</dbReference>
<reference evidence="10" key="1">
    <citation type="submission" date="2021-06" db="EMBL/GenBank/DDBJ databases">
        <authorList>
            <person name="Kallberg Y."/>
            <person name="Tangrot J."/>
            <person name="Rosling A."/>
        </authorList>
    </citation>
    <scope>NUCLEOTIDE SEQUENCE</scope>
    <source>
        <strain evidence="10">FL130A</strain>
    </source>
</reference>
<protein>
    <submittedName>
        <fullName evidence="10">5523_t:CDS:1</fullName>
    </submittedName>
</protein>
<organism evidence="10 11">
    <name type="scientific">Ambispora leptoticha</name>
    <dbReference type="NCBI Taxonomy" id="144679"/>
    <lineage>
        <taxon>Eukaryota</taxon>
        <taxon>Fungi</taxon>
        <taxon>Fungi incertae sedis</taxon>
        <taxon>Mucoromycota</taxon>
        <taxon>Glomeromycotina</taxon>
        <taxon>Glomeromycetes</taxon>
        <taxon>Archaeosporales</taxon>
        <taxon>Ambisporaceae</taxon>
        <taxon>Ambispora</taxon>
    </lineage>
</organism>
<feature type="transmembrane region" description="Helical" evidence="8">
    <location>
        <begin position="120"/>
        <end position="137"/>
    </location>
</feature>
<keyword evidence="5 8" id="KW-1133">Transmembrane helix</keyword>
<keyword evidence="3" id="KW-0808">Transferase</keyword>
<keyword evidence="2" id="KW-1003">Cell membrane</keyword>
<evidence type="ECO:0000256" key="5">
    <source>
        <dbReference type="ARBA" id="ARBA00022989"/>
    </source>
</evidence>
<dbReference type="InterPro" id="IPR036526">
    <property type="entry name" value="C-N_Hydrolase_sf"/>
</dbReference>
<evidence type="ECO:0000256" key="8">
    <source>
        <dbReference type="SAM" id="Phobius"/>
    </source>
</evidence>
<accession>A0A9N8WB95</accession>
<evidence type="ECO:0000256" key="2">
    <source>
        <dbReference type="ARBA" id="ARBA00022475"/>
    </source>
</evidence>
<evidence type="ECO:0000256" key="6">
    <source>
        <dbReference type="ARBA" id="ARBA00023136"/>
    </source>
</evidence>
<dbReference type="GO" id="GO:0016410">
    <property type="term" value="F:N-acyltransferase activity"/>
    <property type="evidence" value="ECO:0007669"/>
    <property type="project" value="InterPro"/>
</dbReference>
<feature type="domain" description="CN hydrolase" evidence="9">
    <location>
        <begin position="258"/>
        <end position="486"/>
    </location>
</feature>
<evidence type="ECO:0000313" key="10">
    <source>
        <dbReference type="EMBL" id="CAG8483740.1"/>
    </source>
</evidence>
<dbReference type="Proteomes" id="UP000789508">
    <property type="component" value="Unassembled WGS sequence"/>
</dbReference>
<name>A0A9N8WB95_9GLOM</name>
<evidence type="ECO:0000256" key="1">
    <source>
        <dbReference type="ARBA" id="ARBA00004651"/>
    </source>
</evidence>
<dbReference type="EMBL" id="CAJVPS010000404">
    <property type="protein sequence ID" value="CAG8483740.1"/>
    <property type="molecule type" value="Genomic_DNA"/>
</dbReference>
<evidence type="ECO:0000313" key="11">
    <source>
        <dbReference type="Proteomes" id="UP000789508"/>
    </source>
</evidence>